<comment type="caution">
    <text evidence="3">The sequence shown here is derived from an EMBL/GenBank/DDBJ whole genome shotgun (WGS) entry which is preliminary data.</text>
</comment>
<keyword evidence="2" id="KW-0732">Signal</keyword>
<dbReference type="AlphaFoldDB" id="A0A8T2LC52"/>
<protein>
    <submittedName>
        <fullName evidence="3">Uncharacterized protein</fullName>
    </submittedName>
</protein>
<feature type="chain" id="PRO_5035718181" evidence="2">
    <location>
        <begin position="25"/>
        <end position="266"/>
    </location>
</feature>
<evidence type="ECO:0000313" key="3">
    <source>
        <dbReference type="EMBL" id="KAG9266896.1"/>
    </source>
</evidence>
<dbReference type="KEGG" id="amex:103025409"/>
<gene>
    <name evidence="3" type="ORF">AMEX_G19561</name>
</gene>
<feature type="signal peptide" evidence="2">
    <location>
        <begin position="1"/>
        <end position="24"/>
    </location>
</feature>
<evidence type="ECO:0000313" key="4">
    <source>
        <dbReference type="Proteomes" id="UP000752171"/>
    </source>
</evidence>
<evidence type="ECO:0000256" key="1">
    <source>
        <dbReference type="SAM" id="Phobius"/>
    </source>
</evidence>
<reference evidence="3 4" key="1">
    <citation type="submission" date="2021-07" db="EMBL/GenBank/DDBJ databases">
        <authorList>
            <person name="Imarazene B."/>
            <person name="Zahm M."/>
            <person name="Klopp C."/>
            <person name="Cabau C."/>
            <person name="Beille S."/>
            <person name="Jouanno E."/>
            <person name="Castinel A."/>
            <person name="Lluch J."/>
            <person name="Gil L."/>
            <person name="Kuchtly C."/>
            <person name="Lopez Roques C."/>
            <person name="Donnadieu C."/>
            <person name="Parrinello H."/>
            <person name="Journot L."/>
            <person name="Du K."/>
            <person name="Schartl M."/>
            <person name="Retaux S."/>
            <person name="Guiguen Y."/>
        </authorList>
    </citation>
    <scope>NUCLEOTIDE SEQUENCE [LARGE SCALE GENOMIC DNA]</scope>
    <source>
        <strain evidence="3">Pach_M1</strain>
        <tissue evidence="3">Testis</tissue>
    </source>
</reference>
<accession>A0A8T2LC52</accession>
<sequence>MLHKTDQRTFLLLLVLLQLSLIESDLTTRFATRAGQNIPIPFQFVSNSNIEKQDHLYVYKYDLKIRSLPNVSSSCHPPAPVQKQKIDFCIVNTSSSLITLLFINPAVHDSGTYHLAFYFDNIIESKKINLTVHPGDVTTAQVLTSNNNNNNNNNNTSSTHTDPSRTISQWIVFSILVTSLVLVVVGLLVWFCRTYRIKSDADPPAPNPNITQQGGCPKSSTVPVVSCVEYGVLDFQNRPVRPERCSREVEAGVEYAAIMFPPQKKK</sequence>
<dbReference type="Proteomes" id="UP000752171">
    <property type="component" value="Unassembled WGS sequence"/>
</dbReference>
<feature type="transmembrane region" description="Helical" evidence="1">
    <location>
        <begin position="170"/>
        <end position="191"/>
    </location>
</feature>
<proteinExistence type="predicted"/>
<organism evidence="3 4">
    <name type="scientific">Astyanax mexicanus</name>
    <name type="common">Blind cave fish</name>
    <name type="synonym">Astyanax fasciatus mexicanus</name>
    <dbReference type="NCBI Taxonomy" id="7994"/>
    <lineage>
        <taxon>Eukaryota</taxon>
        <taxon>Metazoa</taxon>
        <taxon>Chordata</taxon>
        <taxon>Craniata</taxon>
        <taxon>Vertebrata</taxon>
        <taxon>Euteleostomi</taxon>
        <taxon>Actinopterygii</taxon>
        <taxon>Neopterygii</taxon>
        <taxon>Teleostei</taxon>
        <taxon>Ostariophysi</taxon>
        <taxon>Characiformes</taxon>
        <taxon>Characoidei</taxon>
        <taxon>Acestrorhamphidae</taxon>
        <taxon>Acestrorhamphinae</taxon>
        <taxon>Astyanax</taxon>
    </lineage>
</organism>
<keyword evidence="1" id="KW-0472">Membrane</keyword>
<keyword evidence="1" id="KW-0812">Transmembrane</keyword>
<name>A0A8T2LC52_ASTMX</name>
<dbReference type="EMBL" id="JAICCE010000016">
    <property type="protein sequence ID" value="KAG9266896.1"/>
    <property type="molecule type" value="Genomic_DNA"/>
</dbReference>
<keyword evidence="1" id="KW-1133">Transmembrane helix</keyword>
<evidence type="ECO:0000256" key="2">
    <source>
        <dbReference type="SAM" id="SignalP"/>
    </source>
</evidence>